<dbReference type="Proteomes" id="UP001595823">
    <property type="component" value="Unassembled WGS sequence"/>
</dbReference>
<protein>
    <submittedName>
        <fullName evidence="3">Uncharacterized protein</fullName>
    </submittedName>
</protein>
<gene>
    <name evidence="3" type="ORF">ACFPET_14105</name>
</gene>
<feature type="compositionally biased region" description="Basic and acidic residues" evidence="1">
    <location>
        <begin position="227"/>
        <end position="259"/>
    </location>
</feature>
<feature type="chain" id="PRO_5045770410" evidence="2">
    <location>
        <begin position="22"/>
        <end position="289"/>
    </location>
</feature>
<feature type="signal peptide" evidence="2">
    <location>
        <begin position="1"/>
        <end position="21"/>
    </location>
</feature>
<feature type="compositionally biased region" description="Basic and acidic residues" evidence="1">
    <location>
        <begin position="182"/>
        <end position="197"/>
    </location>
</feature>
<name>A0ABV8U0J6_9ACTN</name>
<reference evidence="4" key="1">
    <citation type="journal article" date="2019" name="Int. J. Syst. Evol. Microbiol.">
        <title>The Global Catalogue of Microorganisms (GCM) 10K type strain sequencing project: providing services to taxonomists for standard genome sequencing and annotation.</title>
        <authorList>
            <consortium name="The Broad Institute Genomics Platform"/>
            <consortium name="The Broad Institute Genome Sequencing Center for Infectious Disease"/>
            <person name="Wu L."/>
            <person name="Ma J."/>
        </authorList>
    </citation>
    <scope>NUCLEOTIDE SEQUENCE [LARGE SCALE GENOMIC DNA]</scope>
    <source>
        <strain evidence="4">IBRC-M 10908</strain>
    </source>
</reference>
<feature type="region of interest" description="Disordered" evidence="1">
    <location>
        <begin position="142"/>
        <end position="289"/>
    </location>
</feature>
<keyword evidence="2" id="KW-0732">Signal</keyword>
<sequence length="289" mass="30145">MIRLPRLLTIPAALAAAMAIAACHPPHGGAPEPVPHTLRILRGAPAGILSSNDESLSRWASVRAREYIGSDHRDLYPAPGEDHCGETVVRAVADGDLGTEPVADLVRWLNGKDAPIAVSLLISEHSEGSTGRQRTVLEDLRVVCRPQEPGPEVSEDWTEGEDLADHQRDDEEAAGRDGGAGKTDRPDPESEGSEGRPEPGGPGRAPGKPEDPGGGDRPGQDGAGQDRPGRGDPGRDEPGHGSPERPGEDGPGAKDRPDDPPGAGRPDPGEHGDDGSEGREPSKPGKGKR</sequence>
<dbReference type="RefSeq" id="WP_380622158.1">
    <property type="nucleotide sequence ID" value="NZ_JBHSDK010000018.1"/>
</dbReference>
<evidence type="ECO:0000313" key="4">
    <source>
        <dbReference type="Proteomes" id="UP001595823"/>
    </source>
</evidence>
<keyword evidence="4" id="KW-1185">Reference proteome</keyword>
<evidence type="ECO:0000256" key="1">
    <source>
        <dbReference type="SAM" id="MobiDB-lite"/>
    </source>
</evidence>
<evidence type="ECO:0000313" key="3">
    <source>
        <dbReference type="EMBL" id="MFC4336336.1"/>
    </source>
</evidence>
<evidence type="ECO:0000256" key="2">
    <source>
        <dbReference type="SAM" id="SignalP"/>
    </source>
</evidence>
<comment type="caution">
    <text evidence="3">The sequence shown here is derived from an EMBL/GenBank/DDBJ whole genome shotgun (WGS) entry which is preliminary data.</text>
</comment>
<accession>A0ABV8U0J6</accession>
<proteinExistence type="predicted"/>
<dbReference type="PROSITE" id="PS51257">
    <property type="entry name" value="PROKAR_LIPOPROTEIN"/>
    <property type="match status" value="1"/>
</dbReference>
<feature type="compositionally biased region" description="Basic and acidic residues" evidence="1">
    <location>
        <begin position="163"/>
        <end position="175"/>
    </location>
</feature>
<dbReference type="EMBL" id="JBHSDK010000018">
    <property type="protein sequence ID" value="MFC4336336.1"/>
    <property type="molecule type" value="Genomic_DNA"/>
</dbReference>
<organism evidence="3 4">
    <name type="scientific">Salininema proteolyticum</name>
    <dbReference type="NCBI Taxonomy" id="1607685"/>
    <lineage>
        <taxon>Bacteria</taxon>
        <taxon>Bacillati</taxon>
        <taxon>Actinomycetota</taxon>
        <taxon>Actinomycetes</taxon>
        <taxon>Glycomycetales</taxon>
        <taxon>Glycomycetaceae</taxon>
        <taxon>Salininema</taxon>
    </lineage>
</organism>
<feature type="compositionally biased region" description="Acidic residues" evidence="1">
    <location>
        <begin position="153"/>
        <end position="162"/>
    </location>
</feature>
<feature type="compositionally biased region" description="Basic and acidic residues" evidence="1">
    <location>
        <begin position="267"/>
        <end position="283"/>
    </location>
</feature>